<name>H5TJP1_GORO1</name>
<feature type="region of interest" description="Disordered" evidence="1">
    <location>
        <begin position="1"/>
        <end position="35"/>
    </location>
</feature>
<evidence type="ECO:0000313" key="2">
    <source>
        <dbReference type="EMBL" id="GAB33699.1"/>
    </source>
</evidence>
<gene>
    <name evidence="2" type="ORF">GOOTI_077_00200</name>
</gene>
<dbReference type="STRING" id="1108044.GOOTI_077_00200"/>
<accession>H5TJP1</accession>
<reference evidence="2" key="1">
    <citation type="submission" date="2012-02" db="EMBL/GenBank/DDBJ databases">
        <title>Whole genome shotgun sequence of Gordonia otitidis NBRC 100426.</title>
        <authorList>
            <person name="Yoshida I."/>
            <person name="Hosoyama A."/>
            <person name="Tsuchikane K."/>
            <person name="Katsumata H."/>
            <person name="Yamazaki S."/>
            <person name="Fujita N."/>
        </authorList>
    </citation>
    <scope>NUCLEOTIDE SEQUENCE [LARGE SCALE GENOMIC DNA]</scope>
    <source>
        <strain evidence="2">NBRC 100426</strain>
    </source>
</reference>
<evidence type="ECO:0000256" key="1">
    <source>
        <dbReference type="SAM" id="MobiDB-lite"/>
    </source>
</evidence>
<sequence length="558" mass="61679">MANSTVDDSATAVPADRATEPMRPVRARPTDPVPSTTTLVGTWEANRAIQRSAGVRLFAASNSALYVTLMERHLDFGTRHTESDLAIRLDRDLAELDASDQPSGLDLIKSWAKQGWLLRVTDATSPSAPNVCFLTTEARSVIAYMRRLRREDSVATGGSITGVAAGLHRVATRVADDPDRIREDIAHQIDELDAELVELNEGRRRPLDLRGAEDEARAIAYQMEQIIGDIGQYGAMLDRITTALLDDPHDSDLAYRDRQRQMFDDYELLLESSQSASYHAFTQMIQDPQQRARLIADIELVVDRLPSIDTGLRAVMENFFPLVSEQMAEVGRIRQRCARRIRRFVASGTLEQSRGVARQLNDALATANELLKDSLADRRLGYELPVATPLVTSIGRLAFEIRNPAPPEQARPADGRTNLASFASLAGQVDTVELADVVNEKLASGPVSLSEAIDALDEPYLAHVIVLWSWALRQPRNTLRQPREIQRQPRNTQRQPGDTRSVDAFANTAGDGGASSFVRFRSLEGEDRAIEVPVLMFSEPIPSQYSDSDSILSTEADA</sequence>
<feature type="compositionally biased region" description="Polar residues" evidence="1">
    <location>
        <begin position="488"/>
        <end position="498"/>
    </location>
</feature>
<dbReference type="Proteomes" id="UP000005038">
    <property type="component" value="Unassembled WGS sequence"/>
</dbReference>
<feature type="region of interest" description="Disordered" evidence="1">
    <location>
        <begin position="481"/>
        <end position="508"/>
    </location>
</feature>
<dbReference type="Pfam" id="PF11855">
    <property type="entry name" value="DUF3375"/>
    <property type="match status" value="1"/>
</dbReference>
<proteinExistence type="predicted"/>
<dbReference type="InterPro" id="IPR021804">
    <property type="entry name" value="DUF3375"/>
</dbReference>
<evidence type="ECO:0000313" key="3">
    <source>
        <dbReference type="Proteomes" id="UP000005038"/>
    </source>
</evidence>
<protein>
    <recommendedName>
        <fullName evidence="4">DUF3375 domain-containing protein</fullName>
    </recommendedName>
</protein>
<organism evidence="2 3">
    <name type="scientific">Gordonia otitidis (strain DSM 44809 / CCUG 52243 / JCM 12355 / NBRC 100426 / IFM 10032)</name>
    <dbReference type="NCBI Taxonomy" id="1108044"/>
    <lineage>
        <taxon>Bacteria</taxon>
        <taxon>Bacillati</taxon>
        <taxon>Actinomycetota</taxon>
        <taxon>Actinomycetes</taxon>
        <taxon>Mycobacteriales</taxon>
        <taxon>Gordoniaceae</taxon>
        <taxon>Gordonia</taxon>
    </lineage>
</organism>
<dbReference type="EMBL" id="BAFB01000077">
    <property type="protein sequence ID" value="GAB33699.1"/>
    <property type="molecule type" value="Genomic_DNA"/>
</dbReference>
<dbReference type="AlphaFoldDB" id="H5TJP1"/>
<comment type="caution">
    <text evidence="2">The sequence shown here is derived from an EMBL/GenBank/DDBJ whole genome shotgun (WGS) entry which is preliminary data.</text>
</comment>
<keyword evidence="3" id="KW-1185">Reference proteome</keyword>
<evidence type="ECO:0008006" key="4">
    <source>
        <dbReference type="Google" id="ProtNLM"/>
    </source>
</evidence>